<dbReference type="EMBL" id="JAGGMS010000001">
    <property type="protein sequence ID" value="MBP2184179.1"/>
    <property type="molecule type" value="Genomic_DNA"/>
</dbReference>
<dbReference type="RefSeq" id="WP_209667232.1">
    <property type="nucleotide sequence ID" value="NZ_JAGGMS010000001.1"/>
</dbReference>
<dbReference type="PANTHER" id="PTHR43214:SF41">
    <property type="entry name" value="NITRATE_NITRITE RESPONSE REGULATOR PROTEIN NARP"/>
    <property type="match status" value="1"/>
</dbReference>
<dbReference type="InterPro" id="IPR039420">
    <property type="entry name" value="WalR-like"/>
</dbReference>
<evidence type="ECO:0000256" key="2">
    <source>
        <dbReference type="ARBA" id="ARBA00023125"/>
    </source>
</evidence>
<keyword evidence="2 5" id="KW-0238">DNA-binding</keyword>
<name>A0ABS4PZA1_9PSEU</name>
<dbReference type="Gene3D" id="3.40.50.2300">
    <property type="match status" value="1"/>
</dbReference>
<dbReference type="SMART" id="SM00421">
    <property type="entry name" value="HTH_LUXR"/>
    <property type="match status" value="1"/>
</dbReference>
<gene>
    <name evidence="5" type="ORF">JOM49_005705</name>
</gene>
<dbReference type="PROSITE" id="PS50043">
    <property type="entry name" value="HTH_LUXR_2"/>
    <property type="match status" value="1"/>
</dbReference>
<dbReference type="Pfam" id="PF00196">
    <property type="entry name" value="GerE"/>
    <property type="match status" value="1"/>
</dbReference>
<accession>A0ABS4PZA1</accession>
<dbReference type="GO" id="GO:0003677">
    <property type="term" value="F:DNA binding"/>
    <property type="evidence" value="ECO:0007669"/>
    <property type="project" value="UniProtKB-KW"/>
</dbReference>
<protein>
    <submittedName>
        <fullName evidence="5">DNA-binding NarL/FixJ family response regulator</fullName>
    </submittedName>
</protein>
<keyword evidence="1" id="KW-0805">Transcription regulation</keyword>
<keyword evidence="6" id="KW-1185">Reference proteome</keyword>
<dbReference type="SUPFAM" id="SSF52172">
    <property type="entry name" value="CheY-like"/>
    <property type="match status" value="1"/>
</dbReference>
<dbReference type="SUPFAM" id="SSF46894">
    <property type="entry name" value="C-terminal effector domain of the bipartite response regulators"/>
    <property type="match status" value="1"/>
</dbReference>
<dbReference type="InterPro" id="IPR011006">
    <property type="entry name" value="CheY-like_superfamily"/>
</dbReference>
<reference evidence="5 6" key="1">
    <citation type="submission" date="2021-03" db="EMBL/GenBank/DDBJ databases">
        <title>Sequencing the genomes of 1000 actinobacteria strains.</title>
        <authorList>
            <person name="Klenk H.-P."/>
        </authorList>
    </citation>
    <scope>NUCLEOTIDE SEQUENCE [LARGE SCALE GENOMIC DNA]</scope>
    <source>
        <strain evidence="5 6">DSM 45510</strain>
    </source>
</reference>
<keyword evidence="3" id="KW-0804">Transcription</keyword>
<feature type="domain" description="HTH luxR-type" evidence="4">
    <location>
        <begin position="140"/>
        <end position="205"/>
    </location>
</feature>
<dbReference type="InterPro" id="IPR000792">
    <property type="entry name" value="Tscrpt_reg_LuxR_C"/>
</dbReference>
<organism evidence="5 6">
    <name type="scientific">Amycolatopsis magusensis</name>
    <dbReference type="NCBI Taxonomy" id="882444"/>
    <lineage>
        <taxon>Bacteria</taxon>
        <taxon>Bacillati</taxon>
        <taxon>Actinomycetota</taxon>
        <taxon>Actinomycetes</taxon>
        <taxon>Pseudonocardiales</taxon>
        <taxon>Pseudonocardiaceae</taxon>
        <taxon>Amycolatopsis</taxon>
    </lineage>
</organism>
<evidence type="ECO:0000256" key="1">
    <source>
        <dbReference type="ARBA" id="ARBA00023015"/>
    </source>
</evidence>
<dbReference type="InterPro" id="IPR016032">
    <property type="entry name" value="Sig_transdc_resp-reg_C-effctor"/>
</dbReference>
<evidence type="ECO:0000256" key="3">
    <source>
        <dbReference type="ARBA" id="ARBA00023163"/>
    </source>
</evidence>
<proteinExistence type="predicted"/>
<evidence type="ECO:0000259" key="4">
    <source>
        <dbReference type="PROSITE" id="PS50043"/>
    </source>
</evidence>
<sequence length="206" mass="22454">MSTCMTTAPVLVAGAWPAGVFDRAGAVPELELTHLGTLPAEEEVLRRLIGRAEDPWLLLGAGMEDADRLCLLRTVRAIRPGVRLAVLGPAENAGRVSRWLSLGCDAYLFEDITGEALLGVLQIAGPDLVIVDRRCRPPAAEPDAARLTDREREILDLLCAGQGNSDMAKVLRLSRRTVEFHLTRIFEKLKVTSRTEAIARAWHGAV</sequence>
<comment type="caution">
    <text evidence="5">The sequence shown here is derived from an EMBL/GenBank/DDBJ whole genome shotgun (WGS) entry which is preliminary data.</text>
</comment>
<evidence type="ECO:0000313" key="5">
    <source>
        <dbReference type="EMBL" id="MBP2184179.1"/>
    </source>
</evidence>
<dbReference type="PANTHER" id="PTHR43214">
    <property type="entry name" value="TWO-COMPONENT RESPONSE REGULATOR"/>
    <property type="match status" value="1"/>
</dbReference>
<dbReference type="Proteomes" id="UP000741013">
    <property type="component" value="Unassembled WGS sequence"/>
</dbReference>
<dbReference type="CDD" id="cd06170">
    <property type="entry name" value="LuxR_C_like"/>
    <property type="match status" value="1"/>
</dbReference>
<dbReference type="PRINTS" id="PR00038">
    <property type="entry name" value="HTHLUXR"/>
</dbReference>
<evidence type="ECO:0000313" key="6">
    <source>
        <dbReference type="Proteomes" id="UP000741013"/>
    </source>
</evidence>